<dbReference type="STRING" id="592010.GCWU000182_000090"/>
<dbReference type="InterPro" id="IPR001155">
    <property type="entry name" value="OxRdtase_FMN_N"/>
</dbReference>
<keyword evidence="5" id="KW-1185">Reference proteome</keyword>
<proteinExistence type="predicted"/>
<accession>W1Q552</accession>
<dbReference type="AlphaFoldDB" id="W1Q552"/>
<evidence type="ECO:0000256" key="2">
    <source>
        <dbReference type="ARBA" id="ARBA00023002"/>
    </source>
</evidence>
<reference evidence="4" key="1">
    <citation type="submission" date="2013-06" db="EMBL/GenBank/DDBJ databases">
        <authorList>
            <person name="Weinstock G."/>
            <person name="Sodergren E."/>
            <person name="Clifton S."/>
            <person name="Fulton L."/>
            <person name="Fulton B."/>
            <person name="Courtney L."/>
            <person name="Fronick C."/>
            <person name="Harrison M."/>
            <person name="Strong C."/>
            <person name="Farmer C."/>
            <person name="Delahaunty K."/>
            <person name="Markovic C."/>
            <person name="Hall O."/>
            <person name="Minx P."/>
            <person name="Tomlinson C."/>
            <person name="Mitreva M."/>
            <person name="Nelson J."/>
            <person name="Hou S."/>
            <person name="Wollam A."/>
            <person name="Pepin K.H."/>
            <person name="Johnson M."/>
            <person name="Bhonagiri V."/>
            <person name="Nash W.E."/>
            <person name="Warren W."/>
            <person name="Chinwalla A."/>
            <person name="Mardis E.R."/>
            <person name="Wilson R.K."/>
        </authorList>
    </citation>
    <scope>NUCLEOTIDE SEQUENCE [LARGE SCALE GENOMIC DNA]</scope>
    <source>
        <strain evidence="4">ATCC 49176</strain>
    </source>
</reference>
<dbReference type="PANTHER" id="PTHR43656">
    <property type="entry name" value="BINDING OXIDOREDUCTASE, PUTATIVE (AFU_ORTHOLOGUE AFUA_2G08260)-RELATED"/>
    <property type="match status" value="1"/>
</dbReference>
<dbReference type="GO" id="GO:0010181">
    <property type="term" value="F:FMN binding"/>
    <property type="evidence" value="ECO:0007669"/>
    <property type="project" value="InterPro"/>
</dbReference>
<keyword evidence="2" id="KW-0560">Oxidoreductase</keyword>
<dbReference type="Pfam" id="PF00724">
    <property type="entry name" value="Oxidored_FMN"/>
    <property type="match status" value="1"/>
</dbReference>
<keyword evidence="1" id="KW-0285">Flavoprotein</keyword>
<dbReference type="PANTHER" id="PTHR43656:SF2">
    <property type="entry name" value="BINDING OXIDOREDUCTASE, PUTATIVE (AFU_ORTHOLOGUE AFUA_2G08260)-RELATED"/>
    <property type="match status" value="1"/>
</dbReference>
<evidence type="ECO:0000313" key="4">
    <source>
        <dbReference type="EMBL" id="ESK66403.1"/>
    </source>
</evidence>
<dbReference type="GO" id="GO:0016491">
    <property type="term" value="F:oxidoreductase activity"/>
    <property type="evidence" value="ECO:0007669"/>
    <property type="project" value="UniProtKB-KW"/>
</dbReference>
<evidence type="ECO:0000259" key="3">
    <source>
        <dbReference type="Pfam" id="PF00724"/>
    </source>
</evidence>
<dbReference type="Gene3D" id="3.20.20.70">
    <property type="entry name" value="Aldolase class I"/>
    <property type="match status" value="1"/>
</dbReference>
<comment type="caution">
    <text evidence="4">The sequence shown here is derived from an EMBL/GenBank/DDBJ whole genome shotgun (WGS) entry which is preliminary data.</text>
</comment>
<dbReference type="SUPFAM" id="SSF51395">
    <property type="entry name" value="FMN-linked oxidoreductases"/>
    <property type="match status" value="1"/>
</dbReference>
<dbReference type="HOGENOM" id="CLU_012153_2_3_9"/>
<feature type="domain" description="NADH:flavin oxidoreductase/NADH oxidase N-terminal" evidence="3">
    <location>
        <begin position="1"/>
        <end position="315"/>
    </location>
</feature>
<evidence type="ECO:0000313" key="5">
    <source>
        <dbReference type="Proteomes" id="UP000019050"/>
    </source>
</evidence>
<sequence length="376" mass="41581">MTTNSSTAQGHITEEDLAYSRRRAQSAPLQITGAAYIHPQGQLFEFGPSLAEDACVPGLTKLAQAMQQDGAKALIQLTHAGRFAEPYLRRQGYVYGPSPMTLNSPIPHQVKALDQSQIKAIIGYYADATRRAIQAGFAGIELSSAQRLLPQSFLSTFSNQRTDAYGADSLENRARLILEIWDAIMEVVERLAPSGFILGYRCTPEETRGQEVGYTVEEFNQVTDWILERVPLDYLCLASWGRDVFRNRVRAAGPHQGRLINQVVHEHLAGRLPLMVTGGINSIAKAQEALEHAELVGISTPFVADPDFVNKFAAGDPNPINLQISPEDLADLAIPQAAFKDIVRMMDIGQALPQDTRDQFRKLEENYKGDNTFKEV</sequence>
<dbReference type="eggNOG" id="COG1902">
    <property type="taxonomic scope" value="Bacteria"/>
</dbReference>
<organism evidence="4 5">
    <name type="scientific">Abiotrophia defectiva ATCC 49176</name>
    <dbReference type="NCBI Taxonomy" id="592010"/>
    <lineage>
        <taxon>Bacteria</taxon>
        <taxon>Bacillati</taxon>
        <taxon>Bacillota</taxon>
        <taxon>Bacilli</taxon>
        <taxon>Lactobacillales</taxon>
        <taxon>Aerococcaceae</taxon>
        <taxon>Abiotrophia</taxon>
    </lineage>
</organism>
<dbReference type="Proteomes" id="UP000019050">
    <property type="component" value="Unassembled WGS sequence"/>
</dbReference>
<dbReference type="InterPro" id="IPR051799">
    <property type="entry name" value="NADH_flavin_oxidoreductase"/>
</dbReference>
<protein>
    <submittedName>
        <fullName evidence="4">Oxidoreductase, FAD/FMN-binding protein</fullName>
    </submittedName>
</protein>
<evidence type="ECO:0000256" key="1">
    <source>
        <dbReference type="ARBA" id="ARBA00022630"/>
    </source>
</evidence>
<gene>
    <name evidence="4" type="ORF">GCWU000182_000090</name>
</gene>
<dbReference type="EMBL" id="ACIN03000001">
    <property type="protein sequence ID" value="ESK66403.1"/>
    <property type="molecule type" value="Genomic_DNA"/>
</dbReference>
<dbReference type="InterPro" id="IPR013785">
    <property type="entry name" value="Aldolase_TIM"/>
</dbReference>
<name>W1Q552_ABIDE</name>